<evidence type="ECO:0000256" key="3">
    <source>
        <dbReference type="ARBA" id="ARBA00023216"/>
    </source>
</evidence>
<comment type="similarity">
    <text evidence="1">Belongs to the annexin family.</text>
</comment>
<gene>
    <name evidence="4" type="ORF">TDUB1175_LOCUS24112</name>
</gene>
<dbReference type="SUPFAM" id="SSF47874">
    <property type="entry name" value="Annexin"/>
    <property type="match status" value="1"/>
</dbReference>
<keyword evidence="2" id="KW-0677">Repeat</keyword>
<dbReference type="InterPro" id="IPR001464">
    <property type="entry name" value="Annexin"/>
</dbReference>
<dbReference type="AlphaFoldDB" id="A0A7R9ZI03"/>
<dbReference type="PANTHER" id="PTHR10502">
    <property type="entry name" value="ANNEXIN"/>
    <property type="match status" value="1"/>
</dbReference>
<dbReference type="InterPro" id="IPR037104">
    <property type="entry name" value="Annexin_sf"/>
</dbReference>
<dbReference type="GO" id="GO:0001786">
    <property type="term" value="F:phosphatidylserine binding"/>
    <property type="evidence" value="ECO:0007669"/>
    <property type="project" value="TreeGrafter"/>
</dbReference>
<name>A0A7R9ZI03_9STRA</name>
<sequence length="336" mass="37600">MSLNIYPEVTHCLAKSLALEYGPEIDAICDEIKAACKGWGTDEKRLIKAVASCDAETRTKVSRRYKEMHGKELTDLMRKEAGGDFGRALQMLSVPPDVTEALIVRMATKGLGTSEKWLYPVICGRSNAEIEILKKAYFKTYGKDLGQLIGSETSGDLHKLLVTCVQGIEEEFDPDRHTADKAEEDAEAFYKAGQARWGTDEKAIFKIICLSPPRYVEMINRAYADKYGYTLFKALEKEMRGITKTAALHTLGMKLKPYETIAHLIKSACAGMGTDEEQLSACIIRYQAVWEKVELAHLDLFGKSVADRVKHETSGHYKRLLLAVLEKSWPDSSNAY</sequence>
<evidence type="ECO:0000256" key="1">
    <source>
        <dbReference type="ARBA" id="ARBA00007831"/>
    </source>
</evidence>
<protein>
    <recommendedName>
        <fullName evidence="5">Annexin</fullName>
    </recommendedName>
</protein>
<dbReference type="GO" id="GO:0005737">
    <property type="term" value="C:cytoplasm"/>
    <property type="evidence" value="ECO:0007669"/>
    <property type="project" value="TreeGrafter"/>
</dbReference>
<reference evidence="4" key="1">
    <citation type="submission" date="2021-01" db="EMBL/GenBank/DDBJ databases">
        <authorList>
            <person name="Corre E."/>
            <person name="Pelletier E."/>
            <person name="Niang G."/>
            <person name="Scheremetjew M."/>
            <person name="Finn R."/>
            <person name="Kale V."/>
            <person name="Holt S."/>
            <person name="Cochrane G."/>
            <person name="Meng A."/>
            <person name="Brown T."/>
            <person name="Cohen L."/>
        </authorList>
    </citation>
    <scope>NUCLEOTIDE SEQUENCE</scope>
    <source>
        <strain evidence="4">CCMP147</strain>
    </source>
</reference>
<evidence type="ECO:0000313" key="4">
    <source>
        <dbReference type="EMBL" id="CAD8325692.1"/>
    </source>
</evidence>
<dbReference type="GO" id="GO:0005544">
    <property type="term" value="F:calcium-dependent phospholipid binding"/>
    <property type="evidence" value="ECO:0007669"/>
    <property type="project" value="InterPro"/>
</dbReference>
<dbReference type="GO" id="GO:0005886">
    <property type="term" value="C:plasma membrane"/>
    <property type="evidence" value="ECO:0007669"/>
    <property type="project" value="TreeGrafter"/>
</dbReference>
<dbReference type="PRINTS" id="PR00196">
    <property type="entry name" value="ANNEXIN"/>
</dbReference>
<dbReference type="Gene3D" id="1.10.220.10">
    <property type="entry name" value="Annexin"/>
    <property type="match status" value="4"/>
</dbReference>
<evidence type="ECO:0008006" key="5">
    <source>
        <dbReference type="Google" id="ProtNLM"/>
    </source>
</evidence>
<dbReference type="GO" id="GO:0005509">
    <property type="term" value="F:calcium ion binding"/>
    <property type="evidence" value="ECO:0007669"/>
    <property type="project" value="InterPro"/>
</dbReference>
<accession>A0A7R9ZI03</accession>
<dbReference type="InterPro" id="IPR018502">
    <property type="entry name" value="Annexin_repeat"/>
</dbReference>
<dbReference type="PROSITE" id="PS51897">
    <property type="entry name" value="ANNEXIN_2"/>
    <property type="match status" value="3"/>
</dbReference>
<evidence type="ECO:0000256" key="2">
    <source>
        <dbReference type="ARBA" id="ARBA00022737"/>
    </source>
</evidence>
<proteinExistence type="inferred from homology"/>
<keyword evidence="3" id="KW-0041">Annexin</keyword>
<dbReference type="SMART" id="SM00335">
    <property type="entry name" value="ANX"/>
    <property type="match status" value="4"/>
</dbReference>
<organism evidence="4">
    <name type="scientific">Pseudictyota dubia</name>
    <dbReference type="NCBI Taxonomy" id="2749911"/>
    <lineage>
        <taxon>Eukaryota</taxon>
        <taxon>Sar</taxon>
        <taxon>Stramenopiles</taxon>
        <taxon>Ochrophyta</taxon>
        <taxon>Bacillariophyta</taxon>
        <taxon>Mediophyceae</taxon>
        <taxon>Biddulphiophycidae</taxon>
        <taxon>Eupodiscales</taxon>
        <taxon>Odontellaceae</taxon>
        <taxon>Pseudictyota</taxon>
    </lineage>
</organism>
<dbReference type="PANTHER" id="PTHR10502:SF102">
    <property type="entry name" value="ANNEXIN B11"/>
    <property type="match status" value="1"/>
</dbReference>
<dbReference type="Pfam" id="PF00191">
    <property type="entry name" value="Annexin"/>
    <property type="match status" value="4"/>
</dbReference>
<dbReference type="EMBL" id="HBED01047928">
    <property type="protein sequence ID" value="CAD8325692.1"/>
    <property type="molecule type" value="Transcribed_RNA"/>
</dbReference>